<gene>
    <name evidence="6" type="ORF">GCM10009533_63340</name>
</gene>
<dbReference type="RefSeq" id="WP_009951157.1">
    <property type="nucleotide sequence ID" value="NZ_BAAAGS010000072.1"/>
</dbReference>
<dbReference type="InterPro" id="IPR032783">
    <property type="entry name" value="AraC_lig"/>
</dbReference>
<dbReference type="PROSITE" id="PS00041">
    <property type="entry name" value="HTH_ARAC_FAMILY_1"/>
    <property type="match status" value="1"/>
</dbReference>
<feature type="region of interest" description="Disordered" evidence="4">
    <location>
        <begin position="303"/>
        <end position="339"/>
    </location>
</feature>
<feature type="domain" description="HTH araC/xylS-type" evidence="5">
    <location>
        <begin position="212"/>
        <end position="310"/>
    </location>
</feature>
<evidence type="ECO:0000256" key="2">
    <source>
        <dbReference type="ARBA" id="ARBA00023125"/>
    </source>
</evidence>
<keyword evidence="3" id="KW-0804">Transcription</keyword>
<dbReference type="Gene3D" id="1.10.10.60">
    <property type="entry name" value="Homeodomain-like"/>
    <property type="match status" value="1"/>
</dbReference>
<reference evidence="7" key="1">
    <citation type="journal article" date="2019" name="Int. J. Syst. Evol. Microbiol.">
        <title>The Global Catalogue of Microorganisms (GCM) 10K type strain sequencing project: providing services to taxonomists for standard genome sequencing and annotation.</title>
        <authorList>
            <consortium name="The Broad Institute Genomics Platform"/>
            <consortium name="The Broad Institute Genome Sequencing Center for Infectious Disease"/>
            <person name="Wu L."/>
            <person name="Ma J."/>
        </authorList>
    </citation>
    <scope>NUCLEOTIDE SEQUENCE [LARGE SCALE GENOMIC DNA]</scope>
    <source>
        <strain evidence="7">JCM 10303</strain>
    </source>
</reference>
<proteinExistence type="predicted"/>
<dbReference type="SMART" id="SM00342">
    <property type="entry name" value="HTH_ARAC"/>
    <property type="match status" value="1"/>
</dbReference>
<dbReference type="EMBL" id="BAAAGS010000072">
    <property type="protein sequence ID" value="GAA0557018.1"/>
    <property type="molecule type" value="Genomic_DNA"/>
</dbReference>
<organism evidence="6 7">
    <name type="scientific">Saccharopolyspora erythraea</name>
    <name type="common">Streptomyces erythraeus</name>
    <dbReference type="NCBI Taxonomy" id="1836"/>
    <lineage>
        <taxon>Bacteria</taxon>
        <taxon>Bacillati</taxon>
        <taxon>Actinomycetota</taxon>
        <taxon>Actinomycetes</taxon>
        <taxon>Pseudonocardiales</taxon>
        <taxon>Pseudonocardiaceae</taxon>
        <taxon>Saccharopolyspora</taxon>
    </lineage>
</organism>
<dbReference type="SUPFAM" id="SSF46689">
    <property type="entry name" value="Homeodomain-like"/>
    <property type="match status" value="2"/>
</dbReference>
<dbReference type="PANTHER" id="PTHR46796">
    <property type="entry name" value="HTH-TYPE TRANSCRIPTIONAL ACTIVATOR RHAS-RELATED"/>
    <property type="match status" value="1"/>
</dbReference>
<sequence length="339" mass="36406">MDPLADLLHGVRAQGAQFCQSILSPPWSLRFESTASLELHTMLHEDAWIVPDDGPVLRLRPGDIAVVRGPGRYVIADEPSTPPGLLVRDDRCFSIADGSDVGEALALGPRTFGSSADGSATLVSGTYQLPDSLGERLLCALPPVLVVPAVDDSCLELLELVTAELVRDTPGQQIALDRMLDVLLVFTLRDWFTRPEAEAPSWYRALADPVVGGALRAMHNAPAAPWTVRSLAAHVGVSRAGLARRFTELVGEPPLTYLTCWRMDLAADLLRRPGATVTSVAAQVGYADGFAFSSAFKRVRGISPRDHRRRAQTATADPDEQASPAIPTDSQPKVPSPVP</sequence>
<accession>A0ABP3P0V1</accession>
<dbReference type="Pfam" id="PF12833">
    <property type="entry name" value="HTH_18"/>
    <property type="match status" value="1"/>
</dbReference>
<keyword evidence="2" id="KW-0238">DNA-binding</keyword>
<evidence type="ECO:0000259" key="5">
    <source>
        <dbReference type="PROSITE" id="PS01124"/>
    </source>
</evidence>
<evidence type="ECO:0000256" key="4">
    <source>
        <dbReference type="SAM" id="MobiDB-lite"/>
    </source>
</evidence>
<evidence type="ECO:0000256" key="1">
    <source>
        <dbReference type="ARBA" id="ARBA00023015"/>
    </source>
</evidence>
<comment type="caution">
    <text evidence="6">The sequence shown here is derived from an EMBL/GenBank/DDBJ whole genome shotgun (WGS) entry which is preliminary data.</text>
</comment>
<dbReference type="InterPro" id="IPR018062">
    <property type="entry name" value="HTH_AraC-typ_CS"/>
</dbReference>
<name>A0ABP3P0V1_SACER</name>
<dbReference type="InterPro" id="IPR018060">
    <property type="entry name" value="HTH_AraC"/>
</dbReference>
<dbReference type="Proteomes" id="UP001500729">
    <property type="component" value="Unassembled WGS sequence"/>
</dbReference>
<evidence type="ECO:0000256" key="3">
    <source>
        <dbReference type="ARBA" id="ARBA00023163"/>
    </source>
</evidence>
<keyword evidence="1" id="KW-0805">Transcription regulation</keyword>
<dbReference type="InterPro" id="IPR009057">
    <property type="entry name" value="Homeodomain-like_sf"/>
</dbReference>
<protein>
    <submittedName>
        <fullName evidence="6">AraC family transcriptional regulator</fullName>
    </submittedName>
</protein>
<dbReference type="InterPro" id="IPR050204">
    <property type="entry name" value="AraC_XylS_family_regulators"/>
</dbReference>
<evidence type="ECO:0000313" key="6">
    <source>
        <dbReference type="EMBL" id="GAA0557018.1"/>
    </source>
</evidence>
<dbReference type="PROSITE" id="PS01124">
    <property type="entry name" value="HTH_ARAC_FAMILY_2"/>
    <property type="match status" value="1"/>
</dbReference>
<dbReference type="PANTHER" id="PTHR46796:SF13">
    <property type="entry name" value="HTH-TYPE TRANSCRIPTIONAL ACTIVATOR RHAS"/>
    <property type="match status" value="1"/>
</dbReference>
<evidence type="ECO:0000313" key="7">
    <source>
        <dbReference type="Proteomes" id="UP001500729"/>
    </source>
</evidence>
<dbReference type="Pfam" id="PF12852">
    <property type="entry name" value="Cupin_6"/>
    <property type="match status" value="1"/>
</dbReference>
<keyword evidence="7" id="KW-1185">Reference proteome</keyword>